<dbReference type="RefSeq" id="WP_035106614.1">
    <property type="nucleotide sequence ID" value="NZ_CP011311.1"/>
</dbReference>
<sequence length="141" mass="15537">MTAGFLVNPDLTRRQIEFELDHAQEFLGGDKEDRVSVVFQEDGSTYAALFNPEAKAEGAEPNPVASLARNAADTGNASFLQDPIRAISGPVIFVDAEGNDDIETVIAAVEHGIRALNNYREDYPEEYELWHNAVRNSDKQA</sequence>
<protein>
    <submittedName>
        <fullName evidence="1">Uncharacterized protein</fullName>
    </submittedName>
</protein>
<gene>
    <name evidence="1" type="ORF">UL81_02120</name>
</gene>
<dbReference type="PATRIC" id="fig|161896.4.peg.417"/>
<evidence type="ECO:0000313" key="2">
    <source>
        <dbReference type="Proteomes" id="UP000033566"/>
    </source>
</evidence>
<proteinExistence type="predicted"/>
<dbReference type="KEGG" id="ccj:UL81_02120"/>
<organism evidence="1 2">
    <name type="scientific">Corynebacterium camporealensis</name>
    <dbReference type="NCBI Taxonomy" id="161896"/>
    <lineage>
        <taxon>Bacteria</taxon>
        <taxon>Bacillati</taxon>
        <taxon>Actinomycetota</taxon>
        <taxon>Actinomycetes</taxon>
        <taxon>Mycobacteriales</taxon>
        <taxon>Corynebacteriaceae</taxon>
        <taxon>Corynebacterium</taxon>
    </lineage>
</organism>
<name>A0A0F6QVJ3_9CORY</name>
<reference evidence="1 2" key="1">
    <citation type="journal article" date="2015" name="Genome Announc.">
        <title>Complete Genome Sequence of Corynebacterium camporealensis DSM 44610, Isolated from the Milk of a Manchega Sheep with Subclinical Mastitis.</title>
        <authorList>
            <person name="Ruckert C."/>
            <person name="Albersmeier A."/>
            <person name="Winkler A."/>
            <person name="Tauch A."/>
        </authorList>
    </citation>
    <scope>NUCLEOTIDE SEQUENCE [LARGE SCALE GENOMIC DNA]</scope>
    <source>
        <strain evidence="1 2">DSM 44610</strain>
    </source>
</reference>
<dbReference type="HOGENOM" id="CLU_1831792_0_0_11"/>
<evidence type="ECO:0000313" key="1">
    <source>
        <dbReference type="EMBL" id="AKE38405.1"/>
    </source>
</evidence>
<dbReference type="STRING" id="161896.UL81_02120"/>
<accession>A0A0F6QVJ3</accession>
<dbReference type="EMBL" id="CP011311">
    <property type="protein sequence ID" value="AKE38405.1"/>
    <property type="molecule type" value="Genomic_DNA"/>
</dbReference>
<dbReference type="AlphaFoldDB" id="A0A0F6QVJ3"/>
<keyword evidence="2" id="KW-1185">Reference proteome</keyword>
<dbReference type="OrthoDB" id="4415348at2"/>
<dbReference type="Proteomes" id="UP000033566">
    <property type="component" value="Chromosome"/>
</dbReference>